<proteinExistence type="predicted"/>
<evidence type="ECO:0000313" key="3">
    <source>
        <dbReference type="Proteomes" id="UP000323225"/>
    </source>
</evidence>
<evidence type="ECO:0000256" key="1">
    <source>
        <dbReference type="SAM" id="Phobius"/>
    </source>
</evidence>
<organism evidence="2 3">
    <name type="scientific">Vibrio cholerae</name>
    <dbReference type="NCBI Taxonomy" id="666"/>
    <lineage>
        <taxon>Bacteria</taxon>
        <taxon>Pseudomonadati</taxon>
        <taxon>Pseudomonadota</taxon>
        <taxon>Gammaproteobacteria</taxon>
        <taxon>Vibrionales</taxon>
        <taxon>Vibrionaceae</taxon>
        <taxon>Vibrio</taxon>
    </lineage>
</organism>
<gene>
    <name evidence="2" type="ORF">F0M16_23275</name>
</gene>
<keyword evidence="1" id="KW-0812">Transmembrane</keyword>
<dbReference type="EMBL" id="VUAA01000090">
    <property type="protein sequence ID" value="KAA1252389.1"/>
    <property type="molecule type" value="Genomic_DNA"/>
</dbReference>
<name>A0A5B1BYW3_VIBCL</name>
<dbReference type="Proteomes" id="UP000323225">
    <property type="component" value="Unassembled WGS sequence"/>
</dbReference>
<dbReference type="RefSeq" id="WP_142541646.1">
    <property type="nucleotide sequence ID" value="NZ_CP053803.1"/>
</dbReference>
<reference evidence="2 3" key="1">
    <citation type="submission" date="2019-09" db="EMBL/GenBank/DDBJ databases">
        <authorList>
            <person name="Kritzky A."/>
            <person name="Schelkanova E.Y."/>
            <person name="Alkhova Z.V."/>
            <person name="Smirnova N.I."/>
        </authorList>
    </citation>
    <scope>NUCLEOTIDE SEQUENCE [LARGE SCALE GENOMIC DNA]</scope>
    <source>
        <strain evidence="2 3">M1526</strain>
    </source>
</reference>
<accession>A0A5B1BYW3</accession>
<sequence length="131" mass="14669">MLNNDMIRKFIKGLCVLYINEHGHAVNKLPEWRFDYSIVASEPTLMCILQAYYTDDSFGDGLESVFQELVARGLLAEHPDGTYFITVNGYNKGLESWFDRCMGYLNINPGANTFIAILALIVSIIALLVAA</sequence>
<protein>
    <submittedName>
        <fullName evidence="2">Uncharacterized protein</fullName>
    </submittedName>
</protein>
<keyword evidence="1" id="KW-1133">Transmembrane helix</keyword>
<evidence type="ECO:0000313" key="2">
    <source>
        <dbReference type="EMBL" id="KAA1252389.1"/>
    </source>
</evidence>
<feature type="transmembrane region" description="Helical" evidence="1">
    <location>
        <begin position="110"/>
        <end position="130"/>
    </location>
</feature>
<keyword evidence="1" id="KW-0472">Membrane</keyword>
<comment type="caution">
    <text evidence="2">The sequence shown here is derived from an EMBL/GenBank/DDBJ whole genome shotgun (WGS) entry which is preliminary data.</text>
</comment>
<dbReference type="AlphaFoldDB" id="A0A5B1BYW3"/>